<name>A0A2T0Q289_9ACTN</name>
<dbReference type="RefSeq" id="WP_146159480.1">
    <property type="nucleotide sequence ID" value="NZ_PVZC01000005.1"/>
</dbReference>
<proteinExistence type="predicted"/>
<reference evidence="2 3" key="1">
    <citation type="submission" date="2018-03" db="EMBL/GenBank/DDBJ databases">
        <title>Genomic Encyclopedia of Archaeal and Bacterial Type Strains, Phase II (KMG-II): from individual species to whole genera.</title>
        <authorList>
            <person name="Goeker M."/>
        </authorList>
    </citation>
    <scope>NUCLEOTIDE SEQUENCE [LARGE SCALE GENOMIC DNA]</scope>
    <source>
        <strain evidence="2 3">DSM 45601</strain>
    </source>
</reference>
<dbReference type="Pfam" id="PF26348">
    <property type="entry name" value="SRA_ScoMcrA"/>
    <property type="match status" value="1"/>
</dbReference>
<evidence type="ECO:0000313" key="2">
    <source>
        <dbReference type="EMBL" id="PRX97915.1"/>
    </source>
</evidence>
<organism evidence="2 3">
    <name type="scientific">Allonocardiopsis opalescens</name>
    <dbReference type="NCBI Taxonomy" id="1144618"/>
    <lineage>
        <taxon>Bacteria</taxon>
        <taxon>Bacillati</taxon>
        <taxon>Actinomycetota</taxon>
        <taxon>Actinomycetes</taxon>
        <taxon>Streptosporangiales</taxon>
        <taxon>Allonocardiopsis</taxon>
    </lineage>
</organism>
<protein>
    <recommendedName>
        <fullName evidence="1">ScoMcrA-like SRA domain-containing protein</fullName>
    </recommendedName>
</protein>
<keyword evidence="3" id="KW-1185">Reference proteome</keyword>
<dbReference type="EMBL" id="PVZC01000005">
    <property type="protein sequence ID" value="PRX97915.1"/>
    <property type="molecule type" value="Genomic_DNA"/>
</dbReference>
<accession>A0A2T0Q289</accession>
<dbReference type="InterPro" id="IPR058712">
    <property type="entry name" value="SRA_ScoMcrA"/>
</dbReference>
<comment type="caution">
    <text evidence="2">The sequence shown here is derived from an EMBL/GenBank/DDBJ whole genome shotgun (WGS) entry which is preliminary data.</text>
</comment>
<dbReference type="AlphaFoldDB" id="A0A2T0Q289"/>
<dbReference type="OrthoDB" id="4939521at2"/>
<evidence type="ECO:0000313" key="3">
    <source>
        <dbReference type="Proteomes" id="UP000237846"/>
    </source>
</evidence>
<dbReference type="Proteomes" id="UP000237846">
    <property type="component" value="Unassembled WGS sequence"/>
</dbReference>
<evidence type="ECO:0000259" key="1">
    <source>
        <dbReference type="Pfam" id="PF26348"/>
    </source>
</evidence>
<sequence length="302" mass="33984">MLAGLSAGDKLQRRDVHARFGGRQQGGIGPSSKAPVVLFFTDPVSGQQHGYYDGWDTEGLFNYVGEGQRGDQQLTQGNKTILNHRADGRTLEGFRAQGSTVTYLGEFELVDYYFTDAHETGDPDTLRQVVVFRLRPLDTVPVELPNLPISPESKPRVDMVPVEALHTERAHVSPDRDDYEFERREASLVHRYHQYLQRQGHTVGRLRLVPPNESRPLYSDLWDETTGELIEAKATVVRDSIRMAVGQLLDYGRFADARSLAVLLPSRPRPDLVTYLHHTGINVVFPRGDEWIRLTPNGDNAA</sequence>
<gene>
    <name evidence="2" type="ORF">CLV72_105268</name>
</gene>
<feature type="domain" description="ScoMcrA-like SRA" evidence="1">
    <location>
        <begin position="8"/>
        <end position="141"/>
    </location>
</feature>